<organism evidence="1 2">
    <name type="scientific">Danio rerio</name>
    <name type="common">Zebrafish</name>
    <name type="synonym">Brachydanio rerio</name>
    <dbReference type="NCBI Taxonomy" id="7955"/>
    <lineage>
        <taxon>Eukaryota</taxon>
        <taxon>Metazoa</taxon>
        <taxon>Chordata</taxon>
        <taxon>Craniata</taxon>
        <taxon>Vertebrata</taxon>
        <taxon>Euteleostomi</taxon>
        <taxon>Actinopterygii</taxon>
        <taxon>Neopterygii</taxon>
        <taxon>Teleostei</taxon>
        <taxon>Ostariophysi</taxon>
        <taxon>Cypriniformes</taxon>
        <taxon>Danionidae</taxon>
        <taxon>Danioninae</taxon>
        <taxon>Danio</taxon>
    </lineage>
</organism>
<reference evidence="2" key="1">
    <citation type="submission" date="2025-08" db="UniProtKB">
        <authorList>
            <consortium name="RefSeq"/>
        </authorList>
    </citation>
    <scope>IDENTIFICATION</scope>
    <source>
        <strain evidence="2">Tuebingen</strain>
        <tissue evidence="2">Fibroblasts and whole tissue</tissue>
    </source>
</reference>
<dbReference type="RefSeq" id="XP_073761994.1">
    <property type="nucleotide sequence ID" value="XM_073905893.1"/>
</dbReference>
<sequence length="169" mass="19232">MSNQEIEAKQHISPNNEKESLISSATGNENEAASPNASQSPLSRQEVTSMEHNDKAKIEAEKELTNEVPKETTTSEDLENVSKNDSVKLEEEIYENNADKDEEEDAKEEEDGLDEINQDGFASVEMLGQRYEKDENNRPACRYNTVCYRKIKRGNTKQRIDEFESILNV</sequence>
<protein>
    <submittedName>
        <fullName evidence="2">Ermin</fullName>
    </submittedName>
</protein>
<dbReference type="Proteomes" id="UP000000437">
    <property type="component" value="Chromosome 6"/>
</dbReference>
<proteinExistence type="predicted"/>
<evidence type="ECO:0000313" key="2">
    <source>
        <dbReference type="RefSeq" id="XP_073761994.1"/>
    </source>
</evidence>
<gene>
    <name evidence="2" type="primary">ermn</name>
</gene>
<evidence type="ECO:0000313" key="1">
    <source>
        <dbReference type="Proteomes" id="UP000000437"/>
    </source>
</evidence>
<accession>A0AC58FWV5</accession>
<name>A0AC58FWV5_DANRE</name>
<keyword evidence="1" id="KW-1185">Reference proteome</keyword>